<protein>
    <submittedName>
        <fullName evidence="2">Uncharacterized protein</fullName>
    </submittedName>
</protein>
<accession>A0A6J4TGM5</accession>
<feature type="compositionally biased region" description="Basic and acidic residues" evidence="1">
    <location>
        <begin position="61"/>
        <end position="87"/>
    </location>
</feature>
<proteinExistence type="predicted"/>
<feature type="compositionally biased region" description="Basic residues" evidence="1">
    <location>
        <begin position="25"/>
        <end position="36"/>
    </location>
</feature>
<feature type="compositionally biased region" description="Basic and acidic residues" evidence="1">
    <location>
        <begin position="121"/>
        <end position="144"/>
    </location>
</feature>
<feature type="compositionally biased region" description="Basic residues" evidence="1">
    <location>
        <begin position="49"/>
        <end position="59"/>
    </location>
</feature>
<name>A0A6J4TGM5_9SPHN</name>
<feature type="non-terminal residue" evidence="2">
    <location>
        <position position="1"/>
    </location>
</feature>
<feature type="non-terminal residue" evidence="2">
    <location>
        <position position="144"/>
    </location>
</feature>
<dbReference type="EMBL" id="CADCVX010000413">
    <property type="protein sequence ID" value="CAA9522104.1"/>
    <property type="molecule type" value="Genomic_DNA"/>
</dbReference>
<gene>
    <name evidence="2" type="ORF">AVDCRST_MAG91-2266</name>
</gene>
<feature type="region of interest" description="Disordered" evidence="1">
    <location>
        <begin position="1"/>
        <end position="144"/>
    </location>
</feature>
<organism evidence="2">
    <name type="scientific">uncultured Sphingomonadaceae bacterium</name>
    <dbReference type="NCBI Taxonomy" id="169976"/>
    <lineage>
        <taxon>Bacteria</taxon>
        <taxon>Pseudomonadati</taxon>
        <taxon>Pseudomonadota</taxon>
        <taxon>Alphaproteobacteria</taxon>
        <taxon>Sphingomonadales</taxon>
        <taxon>Sphingomonadaceae</taxon>
        <taxon>environmental samples</taxon>
    </lineage>
</organism>
<reference evidence="2" key="1">
    <citation type="submission" date="2020-02" db="EMBL/GenBank/DDBJ databases">
        <authorList>
            <person name="Meier V. D."/>
        </authorList>
    </citation>
    <scope>NUCLEOTIDE SEQUENCE</scope>
    <source>
        <strain evidence="2">AVDCRST_MAG91</strain>
    </source>
</reference>
<sequence>DQRHHRQVRLSRDAGGRVSPLGRPRAARRGHARRARAGGEGRRGSVWRSSRRGVRRAGARCRADRGGARAVRRLREDQLSHAHDGRSSRAFSCPAPLRRQPRLLRRRLSGRRLARNARPRGRADAGRRGDYADGSEAARMRADL</sequence>
<dbReference type="AlphaFoldDB" id="A0A6J4TGM5"/>
<evidence type="ECO:0000256" key="1">
    <source>
        <dbReference type="SAM" id="MobiDB-lite"/>
    </source>
</evidence>
<feature type="compositionally biased region" description="Basic residues" evidence="1">
    <location>
        <begin position="99"/>
        <end position="120"/>
    </location>
</feature>
<evidence type="ECO:0000313" key="2">
    <source>
        <dbReference type="EMBL" id="CAA9522104.1"/>
    </source>
</evidence>